<organism evidence="2 3">
    <name type="scientific">Izhakiella australiensis</name>
    <dbReference type="NCBI Taxonomy" id="1926881"/>
    <lineage>
        <taxon>Bacteria</taxon>
        <taxon>Pseudomonadati</taxon>
        <taxon>Pseudomonadota</taxon>
        <taxon>Gammaproteobacteria</taxon>
        <taxon>Enterobacterales</taxon>
        <taxon>Erwiniaceae</taxon>
        <taxon>Izhakiella</taxon>
    </lineage>
</organism>
<gene>
    <name evidence="2" type="ORF">BTJ39_09735</name>
</gene>
<feature type="region of interest" description="Disordered" evidence="1">
    <location>
        <begin position="31"/>
        <end position="71"/>
    </location>
</feature>
<evidence type="ECO:0000313" key="2">
    <source>
        <dbReference type="EMBL" id="OON40167.1"/>
    </source>
</evidence>
<comment type="caution">
    <text evidence="2">The sequence shown here is derived from an EMBL/GenBank/DDBJ whole genome shotgun (WGS) entry which is preliminary data.</text>
</comment>
<evidence type="ECO:0000313" key="3">
    <source>
        <dbReference type="Proteomes" id="UP000190667"/>
    </source>
</evidence>
<sequence>MALLVSGSLAGCQGMFRSHPVKKTIEAPPAKVATMPSSPGADNLRPLAPHSSEPATSETTTDSQSKSSETLNLERCKAQLEALKTLAPNQYPRLNNAFRFIMNGAAKYASIRSETSAETQDTIDALYHYRSNLICAQIGQTMMNTLSLHGAMP</sequence>
<proteinExistence type="predicted"/>
<name>A0A1S8YMY9_9GAMM</name>
<dbReference type="Proteomes" id="UP000190667">
    <property type="component" value="Unassembled WGS sequence"/>
</dbReference>
<accession>A0A1S8YMY9</accession>
<reference evidence="2 3" key="1">
    <citation type="submission" date="2016-12" db="EMBL/GenBank/DDBJ databases">
        <title>Izhakiella australiana sp. nov. of genus Izhakiella isolated from Australian desert.</title>
        <authorList>
            <person name="Ji M."/>
        </authorList>
    </citation>
    <scope>NUCLEOTIDE SEQUENCE [LARGE SCALE GENOMIC DNA]</scope>
    <source>
        <strain evidence="2 3">D4N98</strain>
    </source>
</reference>
<dbReference type="AlphaFoldDB" id="A0A1S8YMY9"/>
<dbReference type="STRING" id="1926881.BTJ39_09735"/>
<feature type="compositionally biased region" description="Polar residues" evidence="1">
    <location>
        <begin position="53"/>
        <end position="71"/>
    </location>
</feature>
<protein>
    <submittedName>
        <fullName evidence="2">Uncharacterized protein</fullName>
    </submittedName>
</protein>
<keyword evidence="3" id="KW-1185">Reference proteome</keyword>
<dbReference type="EMBL" id="MRUL01000005">
    <property type="protein sequence ID" value="OON40167.1"/>
    <property type="molecule type" value="Genomic_DNA"/>
</dbReference>
<evidence type="ECO:0000256" key="1">
    <source>
        <dbReference type="SAM" id="MobiDB-lite"/>
    </source>
</evidence>